<dbReference type="EMBL" id="MU001679">
    <property type="protein sequence ID" value="KAF2457858.1"/>
    <property type="molecule type" value="Genomic_DNA"/>
</dbReference>
<feature type="transmembrane region" description="Helical" evidence="8">
    <location>
        <begin position="445"/>
        <end position="464"/>
    </location>
</feature>
<evidence type="ECO:0000256" key="5">
    <source>
        <dbReference type="ARBA" id="ARBA00022989"/>
    </source>
</evidence>
<feature type="transmembrane region" description="Helical" evidence="8">
    <location>
        <begin position="379"/>
        <end position="403"/>
    </location>
</feature>
<evidence type="ECO:0000256" key="3">
    <source>
        <dbReference type="ARBA" id="ARBA00022448"/>
    </source>
</evidence>
<dbReference type="AlphaFoldDB" id="A0A6A6P243"/>
<dbReference type="CDD" id="cd17356">
    <property type="entry name" value="MFS_HXT"/>
    <property type="match status" value="1"/>
</dbReference>
<feature type="transmembrane region" description="Helical" evidence="8">
    <location>
        <begin position="415"/>
        <end position="439"/>
    </location>
</feature>
<dbReference type="Pfam" id="PF00083">
    <property type="entry name" value="Sugar_tr"/>
    <property type="match status" value="1"/>
</dbReference>
<name>A0A6A6P243_9PEZI</name>
<feature type="domain" description="Major facilitator superfamily (MFS) profile" evidence="9">
    <location>
        <begin position="11"/>
        <end position="468"/>
    </location>
</feature>
<organism evidence="10 11">
    <name type="scientific">Lineolata rhizophorae</name>
    <dbReference type="NCBI Taxonomy" id="578093"/>
    <lineage>
        <taxon>Eukaryota</taxon>
        <taxon>Fungi</taxon>
        <taxon>Dikarya</taxon>
        <taxon>Ascomycota</taxon>
        <taxon>Pezizomycotina</taxon>
        <taxon>Dothideomycetes</taxon>
        <taxon>Dothideomycetes incertae sedis</taxon>
        <taxon>Lineolatales</taxon>
        <taxon>Lineolataceae</taxon>
        <taxon>Lineolata</taxon>
    </lineage>
</organism>
<dbReference type="PANTHER" id="PTHR48022:SF35">
    <property type="entry name" value="MAJOR FACILITATOR SUPERFAMILY (MFS) PROFILE DOMAIN-CONTAINING PROTEIN"/>
    <property type="match status" value="1"/>
</dbReference>
<dbReference type="GO" id="GO:0005351">
    <property type="term" value="F:carbohydrate:proton symporter activity"/>
    <property type="evidence" value="ECO:0007669"/>
    <property type="project" value="TreeGrafter"/>
</dbReference>
<dbReference type="InterPro" id="IPR005828">
    <property type="entry name" value="MFS_sugar_transport-like"/>
</dbReference>
<feature type="transmembrane region" description="Helical" evidence="8">
    <location>
        <begin position="176"/>
        <end position="198"/>
    </location>
</feature>
<evidence type="ECO:0000256" key="1">
    <source>
        <dbReference type="ARBA" id="ARBA00004141"/>
    </source>
</evidence>
<reference evidence="10" key="1">
    <citation type="journal article" date="2020" name="Stud. Mycol.">
        <title>101 Dothideomycetes genomes: a test case for predicting lifestyles and emergence of pathogens.</title>
        <authorList>
            <person name="Haridas S."/>
            <person name="Albert R."/>
            <person name="Binder M."/>
            <person name="Bloem J."/>
            <person name="Labutti K."/>
            <person name="Salamov A."/>
            <person name="Andreopoulos B."/>
            <person name="Baker S."/>
            <person name="Barry K."/>
            <person name="Bills G."/>
            <person name="Bluhm B."/>
            <person name="Cannon C."/>
            <person name="Castanera R."/>
            <person name="Culley D."/>
            <person name="Daum C."/>
            <person name="Ezra D."/>
            <person name="Gonzalez J."/>
            <person name="Henrissat B."/>
            <person name="Kuo A."/>
            <person name="Liang C."/>
            <person name="Lipzen A."/>
            <person name="Lutzoni F."/>
            <person name="Magnuson J."/>
            <person name="Mondo S."/>
            <person name="Nolan M."/>
            <person name="Ohm R."/>
            <person name="Pangilinan J."/>
            <person name="Park H.-J."/>
            <person name="Ramirez L."/>
            <person name="Alfaro M."/>
            <person name="Sun H."/>
            <person name="Tritt A."/>
            <person name="Yoshinaga Y."/>
            <person name="Zwiers L.-H."/>
            <person name="Turgeon B."/>
            <person name="Goodwin S."/>
            <person name="Spatafora J."/>
            <person name="Crous P."/>
            <person name="Grigoriev I."/>
        </authorList>
    </citation>
    <scope>NUCLEOTIDE SEQUENCE</scope>
    <source>
        <strain evidence="10">ATCC 16933</strain>
    </source>
</reference>
<feature type="transmembrane region" description="Helical" evidence="8">
    <location>
        <begin position="79"/>
        <end position="103"/>
    </location>
</feature>
<keyword evidence="5 8" id="KW-1133">Transmembrane helix</keyword>
<feature type="transmembrane region" description="Helical" evidence="8">
    <location>
        <begin position="138"/>
        <end position="156"/>
    </location>
</feature>
<keyword evidence="10" id="KW-0762">Sugar transport</keyword>
<dbReference type="GO" id="GO:0016020">
    <property type="term" value="C:membrane"/>
    <property type="evidence" value="ECO:0007669"/>
    <property type="project" value="UniProtKB-SubCell"/>
</dbReference>
<dbReference type="OrthoDB" id="4142200at2759"/>
<dbReference type="PROSITE" id="PS50850">
    <property type="entry name" value="MFS"/>
    <property type="match status" value="1"/>
</dbReference>
<evidence type="ECO:0000256" key="6">
    <source>
        <dbReference type="ARBA" id="ARBA00023136"/>
    </source>
</evidence>
<accession>A0A6A6P243</accession>
<dbReference type="PANTHER" id="PTHR48022">
    <property type="entry name" value="PLASTIDIC GLUCOSE TRANSPORTER 4"/>
    <property type="match status" value="1"/>
</dbReference>
<feature type="transmembrane region" description="Helical" evidence="8">
    <location>
        <begin position="266"/>
        <end position="289"/>
    </location>
</feature>
<dbReference type="InterPro" id="IPR020846">
    <property type="entry name" value="MFS_dom"/>
</dbReference>
<evidence type="ECO:0000256" key="2">
    <source>
        <dbReference type="ARBA" id="ARBA00010992"/>
    </source>
</evidence>
<keyword evidence="3 7" id="KW-0813">Transport</keyword>
<evidence type="ECO:0000259" key="9">
    <source>
        <dbReference type="PROSITE" id="PS50850"/>
    </source>
</evidence>
<dbReference type="FunFam" id="1.20.1250.20:FF:000026">
    <property type="entry name" value="MFS quinate transporter QutD"/>
    <property type="match status" value="1"/>
</dbReference>
<protein>
    <submittedName>
        <fullName evidence="10">High affinity glucose transporter</fullName>
    </submittedName>
</protein>
<dbReference type="PROSITE" id="PS00217">
    <property type="entry name" value="SUGAR_TRANSPORT_2"/>
    <property type="match status" value="1"/>
</dbReference>
<feature type="transmembrane region" description="Helical" evidence="8">
    <location>
        <begin position="53"/>
        <end position="72"/>
    </location>
</feature>
<proteinExistence type="inferred from homology"/>
<dbReference type="Proteomes" id="UP000799766">
    <property type="component" value="Unassembled WGS sequence"/>
</dbReference>
<gene>
    <name evidence="10" type="ORF">BDY21DRAFT_18071</name>
</gene>
<feature type="transmembrane region" description="Helical" evidence="8">
    <location>
        <begin position="331"/>
        <end position="352"/>
    </location>
</feature>
<evidence type="ECO:0000256" key="7">
    <source>
        <dbReference type="RuleBase" id="RU003346"/>
    </source>
</evidence>
<feature type="transmembrane region" description="Helical" evidence="8">
    <location>
        <begin position="301"/>
        <end position="322"/>
    </location>
</feature>
<keyword evidence="4 8" id="KW-0812">Transmembrane</keyword>
<dbReference type="NCBIfam" id="TIGR00879">
    <property type="entry name" value="SP"/>
    <property type="match status" value="1"/>
</dbReference>
<evidence type="ECO:0000313" key="10">
    <source>
        <dbReference type="EMBL" id="KAF2457858.1"/>
    </source>
</evidence>
<dbReference type="InterPro" id="IPR050360">
    <property type="entry name" value="MFS_Sugar_Transporters"/>
</dbReference>
<keyword evidence="6 8" id="KW-0472">Membrane</keyword>
<dbReference type="PRINTS" id="PR00171">
    <property type="entry name" value="SUGRTRNSPORT"/>
</dbReference>
<dbReference type="InterPro" id="IPR005829">
    <property type="entry name" value="Sugar_transporter_CS"/>
</dbReference>
<sequence length="530" mass="58025">MVKQFYNVYAICGFAALGGGLFGFDISSMSGVLGTNAYKNYFDNPTSYRQGGITAAMPAGSLVGALSSSFIADKLSRRAAIQVAAIIWIIGAILQCACNGVALLCVGRVIAGISIGIASAMVPVYQSEIAPKEIRGRVVSLQQWAITWGILIQYFIQYGASFADGGPDDPNQGTAAFRIPWGVQMVPGAILFAGLFFFPKSPRWLASKDRWDEAIQVLAHLHGNGDTQHPKVLAEYQEIEEALRFEREEQVSSFKALVAPRIFKRVLLGISIQAWSQLSGMNIMMYYIVYIMHAANIGDPLLTASIQYIINVALTLPAIIFLDKWGRRPTLLLGSFGMMTWLFISGALQGAYGEPNTLDDDSLSDISWVLVDHPSVSKAVVSCSYLFVATFATTWGPVSWTYPSEIFPSRVRAKAVSLATASNWTWNCILAFAVPPLLWNINWKMYMIFAAFNGAAFIHMFLLAPETKGKTLEEMDEVFDSGRPAWRGVPRGSRLDQIQKDIEAGHLKVSAPTTAQQVVGKVEETAEPKS</sequence>
<keyword evidence="11" id="KW-1185">Reference proteome</keyword>
<comment type="similarity">
    <text evidence="2 7">Belongs to the major facilitator superfamily. Sugar transporter (TC 2.A.1.1) family.</text>
</comment>
<dbReference type="InterPro" id="IPR003663">
    <property type="entry name" value="Sugar/inositol_transpt"/>
</dbReference>
<feature type="transmembrane region" description="Helical" evidence="8">
    <location>
        <begin position="109"/>
        <end position="126"/>
    </location>
</feature>
<dbReference type="InterPro" id="IPR036259">
    <property type="entry name" value="MFS_trans_sf"/>
</dbReference>
<dbReference type="SUPFAM" id="SSF103473">
    <property type="entry name" value="MFS general substrate transporter"/>
    <property type="match status" value="1"/>
</dbReference>
<evidence type="ECO:0000256" key="8">
    <source>
        <dbReference type="SAM" id="Phobius"/>
    </source>
</evidence>
<evidence type="ECO:0000256" key="4">
    <source>
        <dbReference type="ARBA" id="ARBA00022692"/>
    </source>
</evidence>
<comment type="subcellular location">
    <subcellularLocation>
        <location evidence="1">Membrane</location>
        <topology evidence="1">Multi-pass membrane protein</topology>
    </subcellularLocation>
</comment>
<feature type="transmembrane region" description="Helical" evidence="8">
    <location>
        <begin position="7"/>
        <end position="33"/>
    </location>
</feature>
<dbReference type="Gene3D" id="1.20.1250.20">
    <property type="entry name" value="MFS general substrate transporter like domains"/>
    <property type="match status" value="1"/>
</dbReference>
<evidence type="ECO:0000313" key="11">
    <source>
        <dbReference type="Proteomes" id="UP000799766"/>
    </source>
</evidence>
<dbReference type="PROSITE" id="PS00216">
    <property type="entry name" value="SUGAR_TRANSPORT_1"/>
    <property type="match status" value="1"/>
</dbReference>